<keyword evidence="7" id="KW-0924">Ammonia transport</keyword>
<dbReference type="HOGENOM" id="CLU_000445_33_0_1"/>
<gene>
    <name evidence="10" type="ordered locus">DEHA2F24442g</name>
</gene>
<dbReference type="PANTHER" id="PTHR43029:SF10">
    <property type="entry name" value="AMMONIUM TRANSPORTER MEP2"/>
    <property type="match status" value="1"/>
</dbReference>
<feature type="transmembrane region" description="Helical" evidence="8">
    <location>
        <begin position="178"/>
        <end position="201"/>
    </location>
</feature>
<comment type="similarity">
    <text evidence="2">Belongs to the ammonia transporter channel (TC 1.A.11.2) family.</text>
</comment>
<dbReference type="OMA" id="GCDFKFS"/>
<feature type="domain" description="Ammonium transporter AmtB-like" evidence="9">
    <location>
        <begin position="23"/>
        <end position="274"/>
    </location>
</feature>
<keyword evidence="11" id="KW-1185">Reference proteome</keyword>
<evidence type="ECO:0000256" key="3">
    <source>
        <dbReference type="ARBA" id="ARBA00022448"/>
    </source>
</evidence>
<evidence type="ECO:0000256" key="6">
    <source>
        <dbReference type="ARBA" id="ARBA00023136"/>
    </source>
</evidence>
<dbReference type="InterPro" id="IPR029020">
    <property type="entry name" value="Ammonium/urea_transptr"/>
</dbReference>
<dbReference type="KEGG" id="dha:DEHA2F24442g"/>
<keyword evidence="6 8" id="KW-0472">Membrane</keyword>
<feature type="transmembrane region" description="Helical" evidence="8">
    <location>
        <begin position="334"/>
        <end position="357"/>
    </location>
</feature>
<accession>Q6BK68</accession>
<feature type="transmembrane region" description="Helical" evidence="8">
    <location>
        <begin position="144"/>
        <end position="166"/>
    </location>
</feature>
<dbReference type="SUPFAM" id="SSF111352">
    <property type="entry name" value="Ammonium transporter"/>
    <property type="match status" value="1"/>
</dbReference>
<proteinExistence type="inferred from homology"/>
<evidence type="ECO:0000259" key="9">
    <source>
        <dbReference type="Pfam" id="PF00909"/>
    </source>
</evidence>
<evidence type="ECO:0000256" key="4">
    <source>
        <dbReference type="ARBA" id="ARBA00022692"/>
    </source>
</evidence>
<dbReference type="AlphaFoldDB" id="Q6BK68"/>
<feature type="transmembrane region" description="Helical" evidence="8">
    <location>
        <begin position="434"/>
        <end position="457"/>
    </location>
</feature>
<dbReference type="Gene3D" id="1.10.3430.10">
    <property type="entry name" value="Ammonium transporter AmtB like domains"/>
    <property type="match status" value="1"/>
</dbReference>
<feature type="transmembrane region" description="Helical" evidence="8">
    <location>
        <begin position="252"/>
        <end position="271"/>
    </location>
</feature>
<dbReference type="RefSeq" id="XP_461403.2">
    <property type="nucleotide sequence ID" value="XM_461403.1"/>
</dbReference>
<evidence type="ECO:0000256" key="1">
    <source>
        <dbReference type="ARBA" id="ARBA00004141"/>
    </source>
</evidence>
<feature type="transmembrane region" description="Helical" evidence="8">
    <location>
        <begin position="52"/>
        <end position="72"/>
    </location>
</feature>
<keyword evidence="4 8" id="KW-0812">Transmembrane</keyword>
<comment type="subcellular location">
    <subcellularLocation>
        <location evidence="1">Membrane</location>
        <topology evidence="1">Multi-pass membrane protein</topology>
    </subcellularLocation>
</comment>
<dbReference type="Pfam" id="PF00909">
    <property type="entry name" value="Ammonium_transp"/>
    <property type="match status" value="2"/>
</dbReference>
<dbReference type="GO" id="GO:0005886">
    <property type="term" value="C:plasma membrane"/>
    <property type="evidence" value="ECO:0007669"/>
    <property type="project" value="TreeGrafter"/>
</dbReference>
<protein>
    <submittedName>
        <fullName evidence="10">DEHA2F24442p</fullName>
    </submittedName>
</protein>
<keyword evidence="3" id="KW-0813">Transport</keyword>
<name>Q6BK68_DEBHA</name>
<evidence type="ECO:0000256" key="2">
    <source>
        <dbReference type="ARBA" id="ARBA00005887"/>
    </source>
</evidence>
<reference evidence="10 11" key="1">
    <citation type="journal article" date="2004" name="Nature">
        <title>Genome evolution in yeasts.</title>
        <authorList>
            <consortium name="Genolevures"/>
            <person name="Dujon B."/>
            <person name="Sherman D."/>
            <person name="Fischer G."/>
            <person name="Durrens P."/>
            <person name="Casaregola S."/>
            <person name="Lafontaine I."/>
            <person name="de Montigny J."/>
            <person name="Marck C."/>
            <person name="Neuveglise C."/>
            <person name="Talla E."/>
            <person name="Goffard N."/>
            <person name="Frangeul L."/>
            <person name="Aigle M."/>
            <person name="Anthouard V."/>
            <person name="Babour A."/>
            <person name="Barbe V."/>
            <person name="Barnay S."/>
            <person name="Blanchin S."/>
            <person name="Beckerich J.M."/>
            <person name="Beyne E."/>
            <person name="Bleykasten C."/>
            <person name="Boisrame A."/>
            <person name="Boyer J."/>
            <person name="Cattolico L."/>
            <person name="Confanioleri F."/>
            <person name="de Daruvar A."/>
            <person name="Despons L."/>
            <person name="Fabre E."/>
            <person name="Fairhead C."/>
            <person name="Ferry-Dumazet H."/>
            <person name="Groppi A."/>
            <person name="Hantraye F."/>
            <person name="Hennequin C."/>
            <person name="Jauniaux N."/>
            <person name="Joyet P."/>
            <person name="Kachouri R."/>
            <person name="Kerrest A."/>
            <person name="Koszul R."/>
            <person name="Lemaire M."/>
            <person name="Lesur I."/>
            <person name="Ma L."/>
            <person name="Muller H."/>
            <person name="Nicaud J.M."/>
            <person name="Nikolski M."/>
            <person name="Oztas S."/>
            <person name="Ozier-Kalogeropoulos O."/>
            <person name="Pellenz S."/>
            <person name="Potier S."/>
            <person name="Richard G.F."/>
            <person name="Straub M.L."/>
            <person name="Suleau A."/>
            <person name="Swennene D."/>
            <person name="Tekaia F."/>
            <person name="Wesolowski-Louvel M."/>
            <person name="Westhof E."/>
            <person name="Wirth B."/>
            <person name="Zeniou-Meyer M."/>
            <person name="Zivanovic I."/>
            <person name="Bolotin-Fukuhara M."/>
            <person name="Thierry A."/>
            <person name="Bouchier C."/>
            <person name="Caudron B."/>
            <person name="Scarpelli C."/>
            <person name="Gaillardin C."/>
            <person name="Weissenbach J."/>
            <person name="Wincker P."/>
            <person name="Souciet J.L."/>
        </authorList>
    </citation>
    <scope>NUCLEOTIDE SEQUENCE [LARGE SCALE GENOMIC DNA]</scope>
    <source>
        <strain evidence="11">ATCC 36239 / CBS 767 / BCRC 21394 / JCM 1990 / NBRC 0083 / IGC 2968</strain>
    </source>
</reference>
<dbReference type="GeneID" id="2903787"/>
<dbReference type="OrthoDB" id="534912at2759"/>
<dbReference type="VEuPathDB" id="FungiDB:DEHA2F24442g"/>
<evidence type="ECO:0000256" key="5">
    <source>
        <dbReference type="ARBA" id="ARBA00022989"/>
    </source>
</evidence>
<organism evidence="10 11">
    <name type="scientific">Debaryomyces hansenii (strain ATCC 36239 / CBS 767 / BCRC 21394 / JCM 1990 / NBRC 0083 / IGC 2968)</name>
    <name type="common">Yeast</name>
    <name type="synonym">Torulaspora hansenii</name>
    <dbReference type="NCBI Taxonomy" id="284592"/>
    <lineage>
        <taxon>Eukaryota</taxon>
        <taxon>Fungi</taxon>
        <taxon>Dikarya</taxon>
        <taxon>Ascomycota</taxon>
        <taxon>Saccharomycotina</taxon>
        <taxon>Pichiomycetes</taxon>
        <taxon>Debaryomycetaceae</taxon>
        <taxon>Debaryomyces</taxon>
    </lineage>
</organism>
<evidence type="ECO:0000256" key="8">
    <source>
        <dbReference type="SAM" id="Phobius"/>
    </source>
</evidence>
<feature type="transmembrane region" description="Helical" evidence="8">
    <location>
        <begin position="222"/>
        <end position="240"/>
    </location>
</feature>
<dbReference type="Proteomes" id="UP000000599">
    <property type="component" value="Chromosome F"/>
</dbReference>
<keyword evidence="5 8" id="KW-1133">Transmembrane helix</keyword>
<dbReference type="InParanoid" id="Q6BK68"/>
<dbReference type="InterPro" id="IPR024041">
    <property type="entry name" value="NH4_transpt_AmtB-like_dom"/>
</dbReference>
<feature type="transmembrane region" description="Helical" evidence="8">
    <location>
        <begin position="23"/>
        <end position="45"/>
    </location>
</feature>
<evidence type="ECO:0000256" key="7">
    <source>
        <dbReference type="ARBA" id="ARBA00023177"/>
    </source>
</evidence>
<feature type="transmembrane region" description="Helical" evidence="8">
    <location>
        <begin position="363"/>
        <end position="381"/>
    </location>
</feature>
<dbReference type="eggNOG" id="KOG0682">
    <property type="taxonomic scope" value="Eukaryota"/>
</dbReference>
<evidence type="ECO:0000313" key="11">
    <source>
        <dbReference type="Proteomes" id="UP000000599"/>
    </source>
</evidence>
<dbReference type="PANTHER" id="PTHR43029">
    <property type="entry name" value="AMMONIUM TRANSPORTER MEP2"/>
    <property type="match status" value="1"/>
</dbReference>
<dbReference type="InterPro" id="IPR001905">
    <property type="entry name" value="Ammonium_transpt"/>
</dbReference>
<dbReference type="PROSITE" id="PS01219">
    <property type="entry name" value="AMMONIUM_TRANSP"/>
    <property type="match status" value="1"/>
</dbReference>
<dbReference type="STRING" id="284592.Q6BK68"/>
<evidence type="ECO:0000313" key="10">
    <source>
        <dbReference type="EMBL" id="CAG89812.2"/>
    </source>
</evidence>
<feature type="transmembrane region" description="Helical" evidence="8">
    <location>
        <begin position="118"/>
        <end position="137"/>
    </location>
</feature>
<dbReference type="EMBL" id="CR382138">
    <property type="protein sequence ID" value="CAG89812.2"/>
    <property type="molecule type" value="Genomic_DNA"/>
</dbReference>
<dbReference type="GO" id="GO:0008519">
    <property type="term" value="F:ammonium channel activity"/>
    <property type="evidence" value="ECO:0007669"/>
    <property type="project" value="InterPro"/>
</dbReference>
<sequence>MNSSHYQVSTSIEDVWTIINSLYMIYCTSLLPLAMIGIALFYSGLTQRRSSLTMLALPVFLTPFILIEWFIWGYSLCYSSSSNHFIGDLNFAVLRHMRDSVTNNYNTPRGEIWSINHFLFNGFMKVICVCLTFPGCIAERGRILPMVVFLFFWSVIIYNPVTYWFWNREGWLSVELNSLPVLDFAGGNCVHIVSGFTALAYSYILGPRNPKILYDYRSTNTGYIIIGTFFMICGWCGFVAGCDYKFTIECLYIILNVLLCASTSGIIWMLIDYYFSAIPLEGAPIESALSNHRDKIHVLRISSTNIRTIPSVTGASINQHYHDTKSNFVQRRKISIISFSSGIVTGLAVITPGGGYVSSPTDFWKSFVFGVLGGIIVNLSTRLKYFVQIDDALDIFAIHGVAGILGSLLTGIFANQRYNSKGGWVKGHWIQLGYQLLGCTVTAAYVFVLSCVFLYCIDLIPGLHLRMDKTFNQRMREERERVQAESTESPTSVDIEEQFVPHNTNEITYSEKLELLGTDCYEFNGEYFMDFMEFIKVIRPQDYPFDQFTEETETQYDSVNAIGSDYQLHPEGVNHLARKGE</sequence>
<feature type="transmembrane region" description="Helical" evidence="8">
    <location>
        <begin position="393"/>
        <end position="414"/>
    </location>
</feature>
<dbReference type="InterPro" id="IPR018047">
    <property type="entry name" value="Ammonium_transpt_CS"/>
</dbReference>
<feature type="domain" description="Ammonium transporter AmtB-like" evidence="9">
    <location>
        <begin position="328"/>
        <end position="465"/>
    </location>
</feature>